<feature type="region of interest" description="Disordered" evidence="9">
    <location>
        <begin position="1"/>
        <end position="31"/>
    </location>
</feature>
<evidence type="ECO:0000256" key="8">
    <source>
        <dbReference type="ARBA" id="ARBA00023014"/>
    </source>
</evidence>
<dbReference type="PROSITE" id="PS51379">
    <property type="entry name" value="4FE4S_FER_2"/>
    <property type="match status" value="1"/>
</dbReference>
<evidence type="ECO:0000259" key="10">
    <source>
        <dbReference type="PROSITE" id="PS51379"/>
    </source>
</evidence>
<evidence type="ECO:0000313" key="12">
    <source>
        <dbReference type="Proteomes" id="UP001158067"/>
    </source>
</evidence>
<feature type="region of interest" description="Disordered" evidence="9">
    <location>
        <begin position="305"/>
        <end position="344"/>
    </location>
</feature>
<dbReference type="InterPro" id="IPR004453">
    <property type="entry name" value="QueG"/>
</dbReference>
<dbReference type="NCBIfam" id="TIGR00276">
    <property type="entry name" value="tRNA epoxyqueuosine(34) reductase QueG"/>
    <property type="match status" value="1"/>
</dbReference>
<evidence type="ECO:0000256" key="6">
    <source>
        <dbReference type="ARBA" id="ARBA00023002"/>
    </source>
</evidence>
<evidence type="ECO:0000256" key="9">
    <source>
        <dbReference type="SAM" id="MobiDB-lite"/>
    </source>
</evidence>
<keyword evidence="12" id="KW-1185">Reference proteome</keyword>
<keyword evidence="1" id="KW-0004">4Fe-4S</keyword>
<dbReference type="InterPro" id="IPR017900">
    <property type="entry name" value="4Fe4S_Fe_S_CS"/>
</dbReference>
<keyword evidence="7" id="KW-0408">Iron</keyword>
<dbReference type="InterPro" id="IPR017896">
    <property type="entry name" value="4Fe4S_Fe-S-bd"/>
</dbReference>
<name>A0ABY1PVV8_9BACT</name>
<dbReference type="Pfam" id="PF13484">
    <property type="entry name" value="Fer4_16"/>
    <property type="match status" value="1"/>
</dbReference>
<dbReference type="PANTHER" id="PTHR30002">
    <property type="entry name" value="EPOXYQUEUOSINE REDUCTASE"/>
    <property type="match status" value="1"/>
</dbReference>
<keyword evidence="3" id="KW-0819">tRNA processing</keyword>
<keyword evidence="4" id="KW-0479">Metal-binding</keyword>
<dbReference type="SUPFAM" id="SSF46548">
    <property type="entry name" value="alpha-helical ferredoxin"/>
    <property type="match status" value="1"/>
</dbReference>
<comment type="caution">
    <text evidence="11">The sequence shown here is derived from an EMBL/GenBank/DDBJ whole genome shotgun (WGS) entry which is preliminary data.</text>
</comment>
<dbReference type="Gene3D" id="3.30.70.20">
    <property type="match status" value="1"/>
</dbReference>
<feature type="compositionally biased region" description="Polar residues" evidence="9">
    <location>
        <begin position="1"/>
        <end position="15"/>
    </location>
</feature>
<dbReference type="PANTHER" id="PTHR30002:SF4">
    <property type="entry name" value="EPOXYQUEUOSINE REDUCTASE"/>
    <property type="match status" value="1"/>
</dbReference>
<accession>A0ABY1PVV8</accession>
<feature type="region of interest" description="Disordered" evidence="9">
    <location>
        <begin position="404"/>
        <end position="426"/>
    </location>
</feature>
<feature type="compositionally biased region" description="Low complexity" evidence="9">
    <location>
        <begin position="329"/>
        <end position="338"/>
    </location>
</feature>
<reference evidence="11 12" key="1">
    <citation type="submission" date="2017-05" db="EMBL/GenBank/DDBJ databases">
        <authorList>
            <person name="Varghese N."/>
            <person name="Submissions S."/>
        </authorList>
    </citation>
    <scope>NUCLEOTIDE SEQUENCE [LARGE SCALE GENOMIC DNA]</scope>
    <source>
        <strain evidence="11 12">DSM 25457</strain>
    </source>
</reference>
<dbReference type="EMBL" id="FXUG01000003">
    <property type="protein sequence ID" value="SMP50519.1"/>
    <property type="molecule type" value="Genomic_DNA"/>
</dbReference>
<keyword evidence="6" id="KW-0560">Oxidoreductase</keyword>
<evidence type="ECO:0000256" key="1">
    <source>
        <dbReference type="ARBA" id="ARBA00022485"/>
    </source>
</evidence>
<dbReference type="Pfam" id="PF08331">
    <property type="entry name" value="QueG_DUF1730"/>
    <property type="match status" value="1"/>
</dbReference>
<keyword evidence="5" id="KW-0671">Queuosine biosynthesis</keyword>
<dbReference type="Proteomes" id="UP001158067">
    <property type="component" value="Unassembled WGS sequence"/>
</dbReference>
<gene>
    <name evidence="11" type="ORF">SAMN06265222_103111</name>
</gene>
<evidence type="ECO:0000313" key="11">
    <source>
        <dbReference type="EMBL" id="SMP50519.1"/>
    </source>
</evidence>
<evidence type="ECO:0000256" key="3">
    <source>
        <dbReference type="ARBA" id="ARBA00022694"/>
    </source>
</evidence>
<protein>
    <submittedName>
        <fullName evidence="11">Epoxyqueuosine reductase</fullName>
    </submittedName>
</protein>
<dbReference type="InterPro" id="IPR013542">
    <property type="entry name" value="QueG_DUF1730"/>
</dbReference>
<feature type="domain" description="4Fe-4S ferredoxin-type" evidence="10">
    <location>
        <begin position="229"/>
        <end position="258"/>
    </location>
</feature>
<organism evidence="11 12">
    <name type="scientific">Neorhodopirellula lusitana</name>
    <dbReference type="NCBI Taxonomy" id="445327"/>
    <lineage>
        <taxon>Bacteria</taxon>
        <taxon>Pseudomonadati</taxon>
        <taxon>Planctomycetota</taxon>
        <taxon>Planctomycetia</taxon>
        <taxon>Pirellulales</taxon>
        <taxon>Pirellulaceae</taxon>
        <taxon>Neorhodopirellula</taxon>
    </lineage>
</organism>
<evidence type="ECO:0000256" key="2">
    <source>
        <dbReference type="ARBA" id="ARBA00022490"/>
    </source>
</evidence>
<dbReference type="PROSITE" id="PS00198">
    <property type="entry name" value="4FE4S_FER_1"/>
    <property type="match status" value="1"/>
</dbReference>
<proteinExistence type="predicted"/>
<evidence type="ECO:0000256" key="7">
    <source>
        <dbReference type="ARBA" id="ARBA00023004"/>
    </source>
</evidence>
<feature type="compositionally biased region" description="Polar residues" evidence="9">
    <location>
        <begin position="413"/>
        <end position="426"/>
    </location>
</feature>
<keyword evidence="8" id="KW-0411">Iron-sulfur</keyword>
<evidence type="ECO:0000256" key="4">
    <source>
        <dbReference type="ARBA" id="ARBA00022723"/>
    </source>
</evidence>
<sequence>MPASQPQPNSRSLPGSQPPLAGTPSPADPAAKAVSVSEASQLAESIRQAALSEGFIRCGIAPAITSEGFPKLVKWIEAGYAAEMGYFSARLDAYRHPRGVLPGAKSLIVMAMPYHAQDPQTVPVPVNENGNSDNEHTNSTWGRVARYTWQGTDYHDTIHPKLKRLCRRIGELAPGSNARGIIDTAPLMEREVAQLAGLGWRGKNTLLLNRELGSYFFLACILVDVELPADSPHATSHCGSCTACLDACPTDAFVQAGVLDASKCISYLTIEHRDSIPEPLRPGIGNWLFGCDVCQEVCPWNRKPARRATLPPPTADKSPSDQIDALKNQTDPTPQTQTRDSDSTAPLGWIDALALFELTEEDFRARFRRSPMWRTRRRGMLRNAAMVLGNIGGAESLPALESASLDDDPVVSESASWASQQIQRRQ</sequence>
<dbReference type="RefSeq" id="WP_283431919.1">
    <property type="nucleotide sequence ID" value="NZ_FXUG01000003.1"/>
</dbReference>
<evidence type="ECO:0000256" key="5">
    <source>
        <dbReference type="ARBA" id="ARBA00022785"/>
    </source>
</evidence>
<keyword evidence="2" id="KW-0963">Cytoplasm</keyword>